<dbReference type="AlphaFoldDB" id="A0A7C8MH14"/>
<proteinExistence type="predicted"/>
<feature type="region of interest" description="Disordered" evidence="2">
    <location>
        <begin position="233"/>
        <end position="466"/>
    </location>
</feature>
<feature type="compositionally biased region" description="Polar residues" evidence="2">
    <location>
        <begin position="319"/>
        <end position="328"/>
    </location>
</feature>
<accession>A0A7C8MH14</accession>
<evidence type="ECO:0000256" key="2">
    <source>
        <dbReference type="SAM" id="MobiDB-lite"/>
    </source>
</evidence>
<gene>
    <name evidence="3" type="ORF">BDV95DRAFT_95213</name>
</gene>
<dbReference type="OrthoDB" id="3647228at2759"/>
<keyword evidence="1" id="KW-0175">Coiled coil</keyword>
<feature type="coiled-coil region" evidence="1">
    <location>
        <begin position="14"/>
        <end position="115"/>
    </location>
</feature>
<feature type="compositionally biased region" description="Polar residues" evidence="2">
    <location>
        <begin position="261"/>
        <end position="276"/>
    </location>
</feature>
<feature type="compositionally biased region" description="Polar residues" evidence="2">
    <location>
        <begin position="238"/>
        <end position="250"/>
    </location>
</feature>
<evidence type="ECO:0000313" key="4">
    <source>
        <dbReference type="Proteomes" id="UP000481861"/>
    </source>
</evidence>
<evidence type="ECO:0000313" key="3">
    <source>
        <dbReference type="EMBL" id="KAF2869264.1"/>
    </source>
</evidence>
<dbReference type="Proteomes" id="UP000481861">
    <property type="component" value="Unassembled WGS sequence"/>
</dbReference>
<reference evidence="3 4" key="1">
    <citation type="submission" date="2020-01" db="EMBL/GenBank/DDBJ databases">
        <authorList>
            <consortium name="DOE Joint Genome Institute"/>
            <person name="Haridas S."/>
            <person name="Albert R."/>
            <person name="Binder M."/>
            <person name="Bloem J."/>
            <person name="Labutti K."/>
            <person name="Salamov A."/>
            <person name="Andreopoulos B."/>
            <person name="Baker S.E."/>
            <person name="Barry K."/>
            <person name="Bills G."/>
            <person name="Bluhm B.H."/>
            <person name="Cannon C."/>
            <person name="Castanera R."/>
            <person name="Culley D.E."/>
            <person name="Daum C."/>
            <person name="Ezra D."/>
            <person name="Gonzalez J.B."/>
            <person name="Henrissat B."/>
            <person name="Kuo A."/>
            <person name="Liang C."/>
            <person name="Lipzen A."/>
            <person name="Lutzoni F."/>
            <person name="Magnuson J."/>
            <person name="Mondo S."/>
            <person name="Nolan M."/>
            <person name="Ohm R."/>
            <person name="Pangilinan J."/>
            <person name="Park H.-J.H."/>
            <person name="Ramirez L."/>
            <person name="Alfaro M."/>
            <person name="Sun H."/>
            <person name="Tritt A."/>
            <person name="Yoshinaga Y."/>
            <person name="Zwiers L.-H.L."/>
            <person name="Turgeon B.G."/>
            <person name="Goodwin S.B."/>
            <person name="Spatafora J.W."/>
            <person name="Crous P.W."/>
            <person name="Grigoriev I.V."/>
        </authorList>
    </citation>
    <scope>NUCLEOTIDE SEQUENCE [LARGE SCALE GENOMIC DNA]</scope>
    <source>
        <strain evidence="3 4">CBS 611.86</strain>
    </source>
</reference>
<sequence>MSPTGREAETLLWAHQLQRQHGHLQARMDKLESQHNAYDARIKSAEYAAKAVVATEEKVDAMTKRIRAIEDDDSDIQAQFKERIGVEMVDIQKQLERCRKKCSTMEEHLKSQEADIDKASTDNMSSLQKVARLDAALQTLLEKCNADHIQRLTRRLDEIEIQRSEDARKAHEVATTVTELQKTCQSYTTRNVALVAEITRLEAVDNNTAARPGLSLETTIQEKSKIAQVQVPTIPRPKQTQKSLPRTFTSHPRKSARIQAIVSQPPQDAQVPQTEIRSSRDDSPTPDLDVVSYKLPVNSSEIPRIDTTENRKRKRHDLQQPQKQSNKPNEPRAVPSRSRKAEGQGQRAPDKPRNRLNMQPINNRSGSISGTQMNLRPTRPAQERPEPKKLIVKLPLPQAPATKTATRPAVKDPNAQQPVSTRLRPKQMSANRPPAPTTRRPPKKRPRRQLSQYSTYEEFAAAHPEQ</sequence>
<keyword evidence="4" id="KW-1185">Reference proteome</keyword>
<organism evidence="3 4">
    <name type="scientific">Massariosphaeria phaeospora</name>
    <dbReference type="NCBI Taxonomy" id="100035"/>
    <lineage>
        <taxon>Eukaryota</taxon>
        <taxon>Fungi</taxon>
        <taxon>Dikarya</taxon>
        <taxon>Ascomycota</taxon>
        <taxon>Pezizomycotina</taxon>
        <taxon>Dothideomycetes</taxon>
        <taxon>Pleosporomycetidae</taxon>
        <taxon>Pleosporales</taxon>
        <taxon>Pleosporales incertae sedis</taxon>
        <taxon>Massariosphaeria</taxon>
    </lineage>
</organism>
<protein>
    <submittedName>
        <fullName evidence="3">Uncharacterized protein</fullName>
    </submittedName>
</protein>
<name>A0A7C8MH14_9PLEO</name>
<feature type="compositionally biased region" description="Polar residues" evidence="2">
    <location>
        <begin position="356"/>
        <end position="375"/>
    </location>
</feature>
<comment type="caution">
    <text evidence="3">The sequence shown here is derived from an EMBL/GenBank/DDBJ whole genome shotgun (WGS) entry which is preliminary data.</text>
</comment>
<dbReference type="EMBL" id="JAADJZ010000016">
    <property type="protein sequence ID" value="KAF2869264.1"/>
    <property type="molecule type" value="Genomic_DNA"/>
</dbReference>
<evidence type="ECO:0000256" key="1">
    <source>
        <dbReference type="SAM" id="Coils"/>
    </source>
</evidence>